<keyword evidence="3" id="KW-0472">Membrane</keyword>
<sequence>MNHVPDQLLATYVAGRELPGDKVWALEAHLETCAQCRARLAGVTTAEEPGLLDAVWAGLEPRLTTPPQPPRSRARAWLHGWATPAMVPWLAMVLLVAAITAVLTPMFSDQVSMVQLFAPVLPVFGVAAAWSRGLDPAHELVVGSPRAGLELILRRTVAVLAPVVPILLVAGWLTGSDVGLVLLPALGFTTGTLALGSLIGASWAAGILSAVWLAALVVPATVFRSPFGLDSASVPFWIVAIVLTAGFVVFRRGAFMRLAAHN</sequence>
<keyword evidence="1" id="KW-0805">Transcription regulation</keyword>
<evidence type="ECO:0000313" key="6">
    <source>
        <dbReference type="Proteomes" id="UP000581769"/>
    </source>
</evidence>
<dbReference type="InterPro" id="IPR027383">
    <property type="entry name" value="Znf_put"/>
</dbReference>
<keyword evidence="3" id="KW-0812">Transmembrane</keyword>
<evidence type="ECO:0000256" key="3">
    <source>
        <dbReference type="SAM" id="Phobius"/>
    </source>
</evidence>
<gene>
    <name evidence="5" type="ORF">BJY18_005786</name>
</gene>
<keyword evidence="6" id="KW-1185">Reference proteome</keyword>
<keyword evidence="2" id="KW-0804">Transcription</keyword>
<dbReference type="RefSeq" id="WP_184783009.1">
    <property type="nucleotide sequence ID" value="NZ_JACHMG010000001.1"/>
</dbReference>
<feature type="transmembrane region" description="Helical" evidence="3">
    <location>
        <begin position="234"/>
        <end position="250"/>
    </location>
</feature>
<dbReference type="Proteomes" id="UP000581769">
    <property type="component" value="Unassembled WGS sequence"/>
</dbReference>
<feature type="transmembrane region" description="Helical" evidence="3">
    <location>
        <begin position="81"/>
        <end position="107"/>
    </location>
</feature>
<comment type="caution">
    <text evidence="5">The sequence shown here is derived from an EMBL/GenBank/DDBJ whole genome shotgun (WGS) entry which is preliminary data.</text>
</comment>
<feature type="transmembrane region" description="Helical" evidence="3">
    <location>
        <begin position="113"/>
        <end position="131"/>
    </location>
</feature>
<feature type="transmembrane region" description="Helical" evidence="3">
    <location>
        <begin position="178"/>
        <end position="196"/>
    </location>
</feature>
<protein>
    <recommendedName>
        <fullName evidence="4">Putative zinc-finger domain-containing protein</fullName>
    </recommendedName>
</protein>
<evidence type="ECO:0000256" key="1">
    <source>
        <dbReference type="ARBA" id="ARBA00023015"/>
    </source>
</evidence>
<accession>A0A840IZL6</accession>
<organism evidence="5 6">
    <name type="scientific">Amycolatopsis jiangsuensis</name>
    <dbReference type="NCBI Taxonomy" id="1181879"/>
    <lineage>
        <taxon>Bacteria</taxon>
        <taxon>Bacillati</taxon>
        <taxon>Actinomycetota</taxon>
        <taxon>Actinomycetes</taxon>
        <taxon>Pseudonocardiales</taxon>
        <taxon>Pseudonocardiaceae</taxon>
        <taxon>Amycolatopsis</taxon>
    </lineage>
</organism>
<dbReference type="AlphaFoldDB" id="A0A840IZL6"/>
<dbReference type="EMBL" id="JACHMG010000001">
    <property type="protein sequence ID" value="MBB4688301.1"/>
    <property type="molecule type" value="Genomic_DNA"/>
</dbReference>
<proteinExistence type="predicted"/>
<feature type="domain" description="Putative zinc-finger" evidence="4">
    <location>
        <begin position="7"/>
        <end position="37"/>
    </location>
</feature>
<feature type="transmembrane region" description="Helical" evidence="3">
    <location>
        <begin position="152"/>
        <end position="172"/>
    </location>
</feature>
<evidence type="ECO:0000259" key="4">
    <source>
        <dbReference type="Pfam" id="PF13490"/>
    </source>
</evidence>
<evidence type="ECO:0000256" key="2">
    <source>
        <dbReference type="ARBA" id="ARBA00023163"/>
    </source>
</evidence>
<feature type="transmembrane region" description="Helical" evidence="3">
    <location>
        <begin position="203"/>
        <end position="222"/>
    </location>
</feature>
<reference evidence="5 6" key="1">
    <citation type="submission" date="2020-08" db="EMBL/GenBank/DDBJ databases">
        <title>Sequencing the genomes of 1000 actinobacteria strains.</title>
        <authorList>
            <person name="Klenk H.-P."/>
        </authorList>
    </citation>
    <scope>NUCLEOTIDE SEQUENCE [LARGE SCALE GENOMIC DNA]</scope>
    <source>
        <strain evidence="5 6">DSM 45859</strain>
    </source>
</reference>
<dbReference type="Gene3D" id="1.10.10.1320">
    <property type="entry name" value="Anti-sigma factor, zinc-finger domain"/>
    <property type="match status" value="1"/>
</dbReference>
<name>A0A840IZL6_9PSEU</name>
<dbReference type="Pfam" id="PF13490">
    <property type="entry name" value="zf-HC2"/>
    <property type="match status" value="1"/>
</dbReference>
<dbReference type="InterPro" id="IPR041916">
    <property type="entry name" value="Anti_sigma_zinc_sf"/>
</dbReference>
<keyword evidence="3" id="KW-1133">Transmembrane helix</keyword>
<evidence type="ECO:0000313" key="5">
    <source>
        <dbReference type="EMBL" id="MBB4688301.1"/>
    </source>
</evidence>